<evidence type="ECO:0000256" key="10">
    <source>
        <dbReference type="RuleBase" id="RU363067"/>
    </source>
</evidence>
<proteinExistence type="inferred from homology"/>
<evidence type="ECO:0000256" key="9">
    <source>
        <dbReference type="PIRSR" id="PIRSR623088-3"/>
    </source>
</evidence>
<dbReference type="SUPFAM" id="SSF55781">
    <property type="entry name" value="GAF domain-like"/>
    <property type="match status" value="2"/>
</dbReference>
<reference evidence="13" key="2">
    <citation type="submission" date="2015-02" db="UniProtKB">
        <authorList>
            <consortium name="EnsemblMetazoa"/>
        </authorList>
    </citation>
    <scope>IDENTIFICATION</scope>
</reference>
<dbReference type="PROSITE" id="PS00126">
    <property type="entry name" value="PDEASE_I_1"/>
    <property type="match status" value="1"/>
</dbReference>
<dbReference type="PhylomeDB" id="T1JG26"/>
<dbReference type="FunFam" id="3.30.450.40:FF:000004">
    <property type="entry name" value="Phosphodiesterase"/>
    <property type="match status" value="1"/>
</dbReference>
<feature type="region of interest" description="Disordered" evidence="11">
    <location>
        <begin position="54"/>
        <end position="104"/>
    </location>
</feature>
<accession>T1JG26</accession>
<evidence type="ECO:0000256" key="4">
    <source>
        <dbReference type="ARBA" id="ARBA00022723"/>
    </source>
</evidence>
<keyword evidence="6 10" id="KW-0378">Hydrolase</keyword>
<dbReference type="InterPro" id="IPR036971">
    <property type="entry name" value="PDEase_catalytic_dom_sf"/>
</dbReference>
<evidence type="ECO:0000256" key="3">
    <source>
        <dbReference type="ARBA" id="ARBA00022535"/>
    </source>
</evidence>
<feature type="binding site" evidence="9">
    <location>
        <position position="775"/>
    </location>
    <ligand>
        <name>Zn(2+)</name>
        <dbReference type="ChEBI" id="CHEBI:29105"/>
        <label>1</label>
    </ligand>
</feature>
<dbReference type="SMART" id="SM00471">
    <property type="entry name" value="HDc"/>
    <property type="match status" value="1"/>
</dbReference>
<feature type="binding site" evidence="9">
    <location>
        <position position="663"/>
    </location>
    <ligand>
        <name>Zn(2+)</name>
        <dbReference type="ChEBI" id="CHEBI:29105"/>
        <label>1</label>
    </ligand>
</feature>
<dbReference type="Gene3D" id="1.10.1300.10">
    <property type="entry name" value="3'5'-cyclic nucleotide phosphodiesterase, catalytic domain"/>
    <property type="match status" value="1"/>
</dbReference>
<keyword evidence="5" id="KW-0677">Repeat</keyword>
<name>T1JG26_STRMM</name>
<dbReference type="EnsemblMetazoa" id="SMAR012793-RA">
    <property type="protein sequence ID" value="SMAR012793-PA"/>
    <property type="gene ID" value="SMAR012793"/>
</dbReference>
<feature type="binding site" evidence="8">
    <location>
        <position position="775"/>
    </location>
    <ligand>
        <name>AMP</name>
        <dbReference type="ChEBI" id="CHEBI:456215"/>
    </ligand>
</feature>
<dbReference type="SUPFAM" id="SSF109604">
    <property type="entry name" value="HD-domain/PDEase-like"/>
    <property type="match status" value="1"/>
</dbReference>
<dbReference type="PANTHER" id="PTHR11347">
    <property type="entry name" value="CYCLIC NUCLEOTIDE PHOSPHODIESTERASE"/>
    <property type="match status" value="1"/>
</dbReference>
<dbReference type="GO" id="GO:0004114">
    <property type="term" value="F:3',5'-cyclic-nucleotide phosphodiesterase activity"/>
    <property type="evidence" value="ECO:0007669"/>
    <property type="project" value="InterPro"/>
</dbReference>
<dbReference type="GO" id="GO:0007165">
    <property type="term" value="P:signal transduction"/>
    <property type="evidence" value="ECO:0007669"/>
    <property type="project" value="InterPro"/>
</dbReference>
<dbReference type="eggNOG" id="KOG3689">
    <property type="taxonomic scope" value="Eukaryota"/>
</dbReference>
<sequence>MTSMSLSEVEEWLDSNPHHAHDYFLRKAELGLINKWLVLHGFLSIRDYVSSRRGSASYNSANNSPGSPRSTAENAYSGVGGESGGSSDPGDSNNGSQHRSNSKKYLRQDFAKSKNRSVFRTCEPASLPTQSDDTQNRRSSLKDMRKYLSLPPNSINILSLLIESRILLPKYPSMGRDSKRELRHHQNEREFFLDIVKDIANDLDLKSITHKIIVNLTVLLEADGASLFFVESSRGKQTLVSKVFDVHCGTNILPTASNGDNEIQVPWGKGIIGHVAETGESVNLINASQDPRYNDEVDRITGYRTESLLCMPVKNAYDEIIAVAQVINKITDEGICSAFNRNDEKLLETYLQFVGIAITNAQIFETSAREYERNRNLLEVVHDLFEEQISLEKVILKTMQRAQRLLKCERAAVLLLQENHEVNSSPKKNPECSMSEALLRLAEQVASTGEVLNIAEYLEIEKTNLGTVKSLLCMPIRNRDFQIIGVAKIINKLNGQPFDENDEQLFEAFTIFCGLGINNTMMFNEMEKAMAKQRVAIEVLSYHATIHPKEIEKLKDLPIPDADEWGLHDLSFDDFCLSQEEMILAAVAMFKDLGLINRFNIQKETLLRWLMTVRKNYRDVPYHNWRHAFNVAQMMFALFTTAEMKGIFTDIERLGMFTGCLCHDLDHRGKNNAFQEKTGSALALLYGTTNTMEHHHFNHAVMILNSEGHCLFSNLSSDSFSKVMNVLKHSILSTDLSVYFQNREKFFSLIHNNEYDWQTEGHRELLLSMLMTACDIAASTKPWSVQQKVAELVTSEFFDQGDIEKQELNIQPQALMDRDRKHELPQLQISWIEDICLPLYKNLTNLNSRIQVMVDGAIANKNKWAELASDEGMSSQSKERETTVVIYCSIASHHIKII</sequence>
<dbReference type="EC" id="3.1.4.-" evidence="10"/>
<evidence type="ECO:0000256" key="11">
    <source>
        <dbReference type="SAM" id="MobiDB-lite"/>
    </source>
</evidence>
<feature type="binding site" evidence="8">
    <location>
        <position position="664"/>
    </location>
    <ligand>
        <name>AMP</name>
        <dbReference type="ChEBI" id="CHEBI:456215"/>
    </ligand>
</feature>
<evidence type="ECO:0000313" key="14">
    <source>
        <dbReference type="Proteomes" id="UP000014500"/>
    </source>
</evidence>
<feature type="binding site" evidence="8">
    <location>
        <position position="828"/>
    </location>
    <ligand>
        <name>AMP</name>
        <dbReference type="ChEBI" id="CHEBI:456215"/>
    </ligand>
</feature>
<dbReference type="InterPro" id="IPR029016">
    <property type="entry name" value="GAF-like_dom_sf"/>
</dbReference>
<evidence type="ECO:0000256" key="5">
    <source>
        <dbReference type="ARBA" id="ARBA00022737"/>
    </source>
</evidence>
<protein>
    <recommendedName>
        <fullName evidence="10">Phosphodiesterase</fullName>
        <ecNumber evidence="10">3.1.4.-</ecNumber>
    </recommendedName>
</protein>
<dbReference type="PRINTS" id="PR00387">
    <property type="entry name" value="PDIESTERASE1"/>
</dbReference>
<dbReference type="InterPro" id="IPR023174">
    <property type="entry name" value="PDEase_CS"/>
</dbReference>
<evidence type="ECO:0000256" key="6">
    <source>
        <dbReference type="ARBA" id="ARBA00022801"/>
    </source>
</evidence>
<dbReference type="Pfam" id="PF00233">
    <property type="entry name" value="PDEase_I"/>
    <property type="match status" value="1"/>
</dbReference>
<keyword evidence="14" id="KW-1185">Reference proteome</keyword>
<feature type="active site" description="Proton donor" evidence="7">
    <location>
        <position position="623"/>
    </location>
</feature>
<evidence type="ECO:0000313" key="13">
    <source>
        <dbReference type="EnsemblMetazoa" id="SMAR012793-PA"/>
    </source>
</evidence>
<reference evidence="14" key="1">
    <citation type="submission" date="2011-05" db="EMBL/GenBank/DDBJ databases">
        <authorList>
            <person name="Richards S.R."/>
            <person name="Qu J."/>
            <person name="Jiang H."/>
            <person name="Jhangiani S.N."/>
            <person name="Agravi P."/>
            <person name="Goodspeed R."/>
            <person name="Gross S."/>
            <person name="Mandapat C."/>
            <person name="Jackson L."/>
            <person name="Mathew T."/>
            <person name="Pu L."/>
            <person name="Thornton R."/>
            <person name="Saada N."/>
            <person name="Wilczek-Boney K.B."/>
            <person name="Lee S."/>
            <person name="Kovar C."/>
            <person name="Wu Y."/>
            <person name="Scherer S.E."/>
            <person name="Worley K.C."/>
            <person name="Muzny D.M."/>
            <person name="Gibbs R."/>
        </authorList>
    </citation>
    <scope>NUCLEOTIDE SEQUENCE</scope>
    <source>
        <strain evidence="14">Brora</strain>
    </source>
</reference>
<evidence type="ECO:0000256" key="1">
    <source>
        <dbReference type="ARBA" id="ARBA00007648"/>
    </source>
</evidence>
<feature type="binding site" evidence="9">
    <location>
        <position position="664"/>
    </location>
    <ligand>
        <name>Zn(2+)</name>
        <dbReference type="ChEBI" id="CHEBI:29105"/>
        <label>2</label>
    </ligand>
</feature>
<dbReference type="GO" id="GO:0046872">
    <property type="term" value="F:metal ion binding"/>
    <property type="evidence" value="ECO:0007669"/>
    <property type="project" value="UniProtKB-KW"/>
</dbReference>
<dbReference type="Gene3D" id="3.30.450.40">
    <property type="match status" value="2"/>
</dbReference>
<comment type="similarity">
    <text evidence="1 10">Belongs to the cyclic nucleotide phosphodiesterase family.</text>
</comment>
<dbReference type="CDD" id="cd00077">
    <property type="entry name" value="HDc"/>
    <property type="match status" value="1"/>
</dbReference>
<dbReference type="OMA" id="RDAYKHE"/>
<organism evidence="13 14">
    <name type="scientific">Strigamia maritima</name>
    <name type="common">European centipede</name>
    <name type="synonym">Geophilus maritimus</name>
    <dbReference type="NCBI Taxonomy" id="126957"/>
    <lineage>
        <taxon>Eukaryota</taxon>
        <taxon>Metazoa</taxon>
        <taxon>Ecdysozoa</taxon>
        <taxon>Arthropoda</taxon>
        <taxon>Myriapoda</taxon>
        <taxon>Chilopoda</taxon>
        <taxon>Pleurostigmophora</taxon>
        <taxon>Geophilomorpha</taxon>
        <taxon>Linotaeniidae</taxon>
        <taxon>Strigamia</taxon>
    </lineage>
</organism>
<comment type="cofactor">
    <cofactor evidence="10">
        <name>a divalent metal cation</name>
        <dbReference type="ChEBI" id="CHEBI:60240"/>
    </cofactor>
    <text evidence="10">Binds 2 divalent metal cations per subunit. Site 1 may preferentially bind zinc ions, while site 2 has a preference for magnesium and/or manganese ions.</text>
</comment>
<dbReference type="InterPro" id="IPR003018">
    <property type="entry name" value="GAF"/>
</dbReference>
<evidence type="ECO:0000256" key="8">
    <source>
        <dbReference type="PIRSR" id="PIRSR623088-2"/>
    </source>
</evidence>
<evidence type="ECO:0000259" key="12">
    <source>
        <dbReference type="PROSITE" id="PS51845"/>
    </source>
</evidence>
<dbReference type="Proteomes" id="UP000014500">
    <property type="component" value="Unassembled WGS sequence"/>
</dbReference>
<dbReference type="STRING" id="126957.T1JG26"/>
<dbReference type="SMART" id="SM00065">
    <property type="entry name" value="GAF"/>
    <property type="match status" value="2"/>
</dbReference>
<evidence type="ECO:0000256" key="7">
    <source>
        <dbReference type="PIRSR" id="PIRSR623088-1"/>
    </source>
</evidence>
<keyword evidence="3" id="KW-0140">cGMP</keyword>
<feature type="binding site" evidence="8">
    <location>
        <begin position="623"/>
        <end position="627"/>
    </location>
    <ligand>
        <name>AMP</name>
        <dbReference type="ChEBI" id="CHEBI:456215"/>
    </ligand>
</feature>
<dbReference type="EMBL" id="JH432192">
    <property type="status" value="NOT_ANNOTATED_CDS"/>
    <property type="molecule type" value="Genomic_DNA"/>
</dbReference>
<keyword evidence="2" id="KW-0021">Allosteric enzyme</keyword>
<feature type="binding site" evidence="9">
    <location>
        <position position="664"/>
    </location>
    <ligand>
        <name>Zn(2+)</name>
        <dbReference type="ChEBI" id="CHEBI:29105"/>
        <label>1</label>
    </ligand>
</feature>
<feature type="region of interest" description="Disordered" evidence="11">
    <location>
        <begin position="121"/>
        <end position="140"/>
    </location>
</feature>
<dbReference type="FunFam" id="1.10.1300.10:FF:000003">
    <property type="entry name" value="Phosphodiesterase"/>
    <property type="match status" value="1"/>
</dbReference>
<feature type="compositionally biased region" description="Low complexity" evidence="11">
    <location>
        <begin position="85"/>
        <end position="96"/>
    </location>
</feature>
<dbReference type="Pfam" id="PF01590">
    <property type="entry name" value="GAF"/>
    <property type="match status" value="2"/>
</dbReference>
<feature type="binding site" evidence="9">
    <location>
        <position position="627"/>
    </location>
    <ligand>
        <name>Zn(2+)</name>
        <dbReference type="ChEBI" id="CHEBI:29105"/>
        <label>1</label>
    </ligand>
</feature>
<keyword evidence="4 9" id="KW-0479">Metal-binding</keyword>
<dbReference type="HOGENOM" id="CLU_006980_0_1_1"/>
<dbReference type="InterPro" id="IPR002073">
    <property type="entry name" value="PDEase_catalytic_dom"/>
</dbReference>
<evidence type="ECO:0000256" key="2">
    <source>
        <dbReference type="ARBA" id="ARBA00022533"/>
    </source>
</evidence>
<dbReference type="AlphaFoldDB" id="T1JG26"/>
<dbReference type="PROSITE" id="PS51845">
    <property type="entry name" value="PDEASE_I_2"/>
    <property type="match status" value="1"/>
</dbReference>
<feature type="domain" description="PDEase" evidence="12">
    <location>
        <begin position="547"/>
        <end position="871"/>
    </location>
</feature>
<dbReference type="InterPro" id="IPR023088">
    <property type="entry name" value="PDEase"/>
</dbReference>
<dbReference type="InterPro" id="IPR003607">
    <property type="entry name" value="HD/PDEase_dom"/>
</dbReference>
<feature type="compositionally biased region" description="Polar residues" evidence="11">
    <location>
        <begin position="54"/>
        <end position="74"/>
    </location>
</feature>